<evidence type="ECO:0000259" key="1">
    <source>
        <dbReference type="PROSITE" id="PS50965"/>
    </source>
</evidence>
<proteinExistence type="predicted"/>
<feature type="domain" description="NERD" evidence="1">
    <location>
        <begin position="37"/>
        <end position="154"/>
    </location>
</feature>
<gene>
    <name evidence="2" type="ORF">ACJEBI_14385</name>
</gene>
<protein>
    <submittedName>
        <fullName evidence="2">Nuclease-related domain-containing protein</fullName>
    </submittedName>
</protein>
<accession>A0ABW8RJ88</accession>
<dbReference type="Proteomes" id="UP001623041">
    <property type="component" value="Unassembled WGS sequence"/>
</dbReference>
<dbReference type="PROSITE" id="PS50965">
    <property type="entry name" value="NERD"/>
    <property type="match status" value="1"/>
</dbReference>
<keyword evidence="3" id="KW-1185">Reference proteome</keyword>
<organism evidence="2 3">
    <name type="scientific">Bacillus salipaludis</name>
    <dbReference type="NCBI Taxonomy" id="2547811"/>
    <lineage>
        <taxon>Bacteria</taxon>
        <taxon>Bacillati</taxon>
        <taxon>Bacillota</taxon>
        <taxon>Bacilli</taxon>
        <taxon>Bacillales</taxon>
        <taxon>Bacillaceae</taxon>
        <taxon>Bacillus</taxon>
    </lineage>
</organism>
<dbReference type="EMBL" id="JBJHQH010000010">
    <property type="protein sequence ID" value="MFK9092667.1"/>
    <property type="molecule type" value="Genomic_DNA"/>
</dbReference>
<sequence>MAYKPLTESKELIILGFLNTRMTLSEKDKQRYFRLTRGYDGELMFDALTEKLQCECYILNDLLFKVNNIMFQIDSLIIVSETIYFFEVKNYEGDYFYEADVDADRLYKKPKKEYTNPLYQLNRSESLLRQLLQNIGHHFPIEAQVVFINPEFTLYQAPLDKPFIFPTQVKSYLKNLDTTPSRINGKHRMLADKLISLHIEDNPYTTFPLYEYGRLRKGVTCEICNSFSISVQGKKCVCDNCGHDESVEAAVLRGVREIKLLFPDRKITTNLLFDWCRVVEFKRTIRKILEKNYKKVGVHQRTYFE</sequence>
<dbReference type="InterPro" id="IPR011528">
    <property type="entry name" value="NERD"/>
</dbReference>
<dbReference type="RefSeq" id="WP_406581243.1">
    <property type="nucleotide sequence ID" value="NZ_JBJHQH010000010.1"/>
</dbReference>
<comment type="caution">
    <text evidence="2">The sequence shown here is derived from an EMBL/GenBank/DDBJ whole genome shotgun (WGS) entry which is preliminary data.</text>
</comment>
<name>A0ABW8RJ88_9BACI</name>
<reference evidence="2 3" key="1">
    <citation type="submission" date="2024-11" db="EMBL/GenBank/DDBJ databases">
        <authorList>
            <person name="Lucas J.A."/>
        </authorList>
    </citation>
    <scope>NUCLEOTIDE SEQUENCE [LARGE SCALE GENOMIC DNA]</scope>
    <source>
        <strain evidence="2 3">Z 5.4</strain>
    </source>
</reference>
<evidence type="ECO:0000313" key="2">
    <source>
        <dbReference type="EMBL" id="MFK9092667.1"/>
    </source>
</evidence>
<evidence type="ECO:0000313" key="3">
    <source>
        <dbReference type="Proteomes" id="UP001623041"/>
    </source>
</evidence>
<dbReference type="Pfam" id="PF08378">
    <property type="entry name" value="NERD"/>
    <property type="match status" value="1"/>
</dbReference>